<evidence type="ECO:0000256" key="17">
    <source>
        <dbReference type="SAM" id="Phobius"/>
    </source>
</evidence>
<keyword evidence="8 17" id="KW-1133">Transmembrane helix</keyword>
<feature type="domain" description="Laminin G" evidence="19">
    <location>
        <begin position="1088"/>
        <end position="1276"/>
    </location>
</feature>
<dbReference type="InterPro" id="IPR020894">
    <property type="entry name" value="Cadherin_CS"/>
</dbReference>
<feature type="domain" description="Cadherin" evidence="20">
    <location>
        <begin position="606"/>
        <end position="716"/>
    </location>
</feature>
<accession>A0AAN7UYN0</accession>
<dbReference type="InterPro" id="IPR015919">
    <property type="entry name" value="Cadherin-like_sf"/>
</dbReference>
<name>A0AAN7UYN0_9COLE</name>
<keyword evidence="22" id="KW-1185">Reference proteome</keyword>
<feature type="compositionally biased region" description="Acidic residues" evidence="16">
    <location>
        <begin position="1443"/>
        <end position="1461"/>
    </location>
</feature>
<feature type="region of interest" description="Disordered" evidence="16">
    <location>
        <begin position="1440"/>
        <end position="1461"/>
    </location>
</feature>
<protein>
    <recommendedName>
        <fullName evidence="23">DE-cadherin</fullName>
    </recommendedName>
</protein>
<dbReference type="GO" id="GO:0048565">
    <property type="term" value="P:digestive tract development"/>
    <property type="evidence" value="ECO:0007669"/>
    <property type="project" value="UniProtKB-ARBA"/>
</dbReference>
<evidence type="ECO:0000259" key="20">
    <source>
        <dbReference type="PROSITE" id="PS50268"/>
    </source>
</evidence>
<dbReference type="GO" id="GO:0048589">
    <property type="term" value="P:developmental growth"/>
    <property type="evidence" value="ECO:0007669"/>
    <property type="project" value="UniProtKB-ARBA"/>
</dbReference>
<dbReference type="GO" id="GO:0009887">
    <property type="term" value="P:animal organ morphogenesis"/>
    <property type="evidence" value="ECO:0007669"/>
    <property type="project" value="UniProtKB-ARBA"/>
</dbReference>
<evidence type="ECO:0000256" key="1">
    <source>
        <dbReference type="ARBA" id="ARBA00004251"/>
    </source>
</evidence>
<keyword evidence="2" id="KW-0245">EGF-like domain</keyword>
<evidence type="ECO:0000313" key="22">
    <source>
        <dbReference type="Proteomes" id="UP001329430"/>
    </source>
</evidence>
<dbReference type="PROSITE" id="PS50268">
    <property type="entry name" value="CADHERIN_2"/>
    <property type="match status" value="7"/>
</dbReference>
<evidence type="ECO:0000256" key="8">
    <source>
        <dbReference type="ARBA" id="ARBA00022989"/>
    </source>
</evidence>
<dbReference type="GO" id="GO:0008104">
    <property type="term" value="P:intracellular protein localization"/>
    <property type="evidence" value="ECO:0007669"/>
    <property type="project" value="UniProtKB-ARBA"/>
</dbReference>
<dbReference type="FunFam" id="2.60.40.60:FF:000032">
    <property type="entry name" value="FAT atypical cadherin 1"/>
    <property type="match status" value="1"/>
</dbReference>
<dbReference type="GO" id="GO:0007156">
    <property type="term" value="P:homophilic cell adhesion via plasma membrane adhesion molecules"/>
    <property type="evidence" value="ECO:0007669"/>
    <property type="project" value="InterPro"/>
</dbReference>
<dbReference type="Pfam" id="PF24811">
    <property type="entry name" value="Ig_Shg"/>
    <property type="match status" value="1"/>
</dbReference>
<sequence>MANLRIKTSFIVLLCVLQTNSFSNYDNETGIGYSPLTPSTNVHFQKLNVVDTDLKDNHKPEFKDCSNYKPTLKEEQPRGTFVIKVHAIDKDPKDAGGTITYKIVLRDGVRKNFDVDETTGEITTNSVFDRDEPSRQKELYISVIATDNGRPVLADICTFKVTIEDINDNDPVFDQASYKEQVAEDLKENGEVMRVLAYDYDDGENSRLTYDLISKYSNNGDPKEYFKIDPKTGVIYLKKSLNKKKDDIFHMQVSVQDHGNPPKSALADVDIEVVDSRKKAPVFEIYPRNPILLKENFMDFDEKIAIFKARSNTEQTSLQFELLKGKTTQSNKDQTFKLTQEGETEAYISLARVLDYETVTEYQLTVRVTNKEQAASVTFEIKIEDVNDEIPTFIDSVTGSVLENEKPGAQVMQVRAIDKDGTSANNIVSYELQNFKDLFKIDEKTGKITTLQMFDREAEDFYNVLVVAKDNSPSAILKNKLEPNSASQAFRITIEDRNDNKPQFTNSTYVADNILESTDKGKDVIEVKAVDKDTASLIVYSIIDGNINDAFSIENTTGRIKVNNKLDFEVIEQYTLIVQASDGIYMDSARVIINIGNVNDELPVFEEYNKNITIEEEKIIEGCILNLRAYDPDIKDRNADQNIVYKIMDNQKSFLSINNAGCVSLIKALDRDKPNGFPKYQAYVYAYDDGGGPGFQLSIAEFNIILLDINDNAPFLNVTEVVWYENLKSGPIIQLTADDYDSPENGPPFSYAIAKEASSDIVKKFSIRGDILHAEVTFDREEQKFYLVPIAVTDSGSPSPATATSFMKVIIGDVNDNEAKSGQSQIFVYNYEGKSPDVSIGRVYVDDLDDWDLSDKYFQWASFEDEHFDLNNENGTITMKRGTPEGKYSLNFIVTEEHLPLIPKHEVDASVEVTVKEIPEEAVQKSGSVRLSGITIEEFITKDSNGVNRKDLLQSYFAKVFNKSLENIDVFTVIPTPTNSSYIDVRFSAHGSPYYLPESLNSKTYEHQEELERILQAKFILISINECLEESVCPKHHSCNNKLDIKNTAAVVFTNKTSFVGINAVVEPICECLPLDSVLPIDDESCYSNGITFTGNGWALYPPFEACNKSEIRLEILPQHDNGLILYAGPFSASPQPVVRDFMSLELQDGYPVLLVDFGTGTTMIKFAIKQLSAGQSHSISILLQPFEIQLIVDDCHQSTCVVLGKPPGENSLLNVNGLLQVGGVRSDLDLLSRQLQWNYTPTNKGFVGWIHNFTFNGQLYNLGMPAESFNAHRECNFKAAKAVSFGIDTNFIVAILVCVAILLILLLAVVVHRRKQDNWNEKDSDDIRETIINYEDEGGGEYDTGFDMSVLRREHLEDKAPVQESLYKQAEVPDISGFLTDKKDSCDRDHMPYDDVRYYAYEGDGNSSGSLSSLASCTDEGDLKFNYLSNFGPRFRKLADMYGEDPSDEDSQDGGEESWC</sequence>
<dbReference type="GO" id="GO:0007163">
    <property type="term" value="P:establishment or maintenance of cell polarity"/>
    <property type="evidence" value="ECO:0007669"/>
    <property type="project" value="UniProtKB-ARBA"/>
</dbReference>
<feature type="domain" description="Cadherin" evidence="20">
    <location>
        <begin position="299"/>
        <end position="393"/>
    </location>
</feature>
<evidence type="ECO:0000259" key="19">
    <source>
        <dbReference type="PROSITE" id="PS50025"/>
    </source>
</evidence>
<comment type="caution">
    <text evidence="21">The sequence shown here is derived from an EMBL/GenBank/DDBJ whole genome shotgun (WGS) entry which is preliminary data.</text>
</comment>
<dbReference type="GO" id="GO:0007424">
    <property type="term" value="P:open tracheal system development"/>
    <property type="evidence" value="ECO:0007669"/>
    <property type="project" value="UniProtKB-ARBA"/>
</dbReference>
<dbReference type="CDD" id="cd11304">
    <property type="entry name" value="Cadherin_repeat"/>
    <property type="match status" value="6"/>
</dbReference>
<evidence type="ECO:0008006" key="23">
    <source>
        <dbReference type="Google" id="ProtNLM"/>
    </source>
</evidence>
<evidence type="ECO:0000256" key="15">
    <source>
        <dbReference type="RuleBase" id="RU004357"/>
    </source>
</evidence>
<keyword evidence="5" id="KW-0677">Repeat</keyword>
<dbReference type="Gene3D" id="4.10.900.10">
    <property type="entry name" value="TCF3-CBD (Catenin binding domain)"/>
    <property type="match status" value="1"/>
</dbReference>
<evidence type="ECO:0000256" key="18">
    <source>
        <dbReference type="SAM" id="SignalP"/>
    </source>
</evidence>
<dbReference type="Pfam" id="PF00028">
    <property type="entry name" value="Cadherin"/>
    <property type="match status" value="4"/>
</dbReference>
<dbReference type="PROSITE" id="PS00232">
    <property type="entry name" value="CADHERIN_1"/>
    <property type="match status" value="3"/>
</dbReference>
<organism evidence="21 22">
    <name type="scientific">Pyrocoelia pectoralis</name>
    <dbReference type="NCBI Taxonomy" id="417401"/>
    <lineage>
        <taxon>Eukaryota</taxon>
        <taxon>Metazoa</taxon>
        <taxon>Ecdysozoa</taxon>
        <taxon>Arthropoda</taxon>
        <taxon>Hexapoda</taxon>
        <taxon>Insecta</taxon>
        <taxon>Pterygota</taxon>
        <taxon>Neoptera</taxon>
        <taxon>Endopterygota</taxon>
        <taxon>Coleoptera</taxon>
        <taxon>Polyphaga</taxon>
        <taxon>Elateriformia</taxon>
        <taxon>Elateroidea</taxon>
        <taxon>Lampyridae</taxon>
        <taxon>Lampyrinae</taxon>
        <taxon>Pyrocoelia</taxon>
    </lineage>
</organism>
<dbReference type="GO" id="GO:0007431">
    <property type="term" value="P:salivary gland development"/>
    <property type="evidence" value="ECO:0007669"/>
    <property type="project" value="UniProtKB-ARBA"/>
</dbReference>
<dbReference type="GO" id="GO:0001736">
    <property type="term" value="P:establishment of planar polarity"/>
    <property type="evidence" value="ECO:0007669"/>
    <property type="project" value="UniProtKB-ARBA"/>
</dbReference>
<dbReference type="InterPro" id="IPR039808">
    <property type="entry name" value="Cadherin"/>
</dbReference>
<dbReference type="PROSITE" id="PS50025">
    <property type="entry name" value="LAM_G_DOMAIN"/>
    <property type="match status" value="1"/>
</dbReference>
<evidence type="ECO:0000256" key="11">
    <source>
        <dbReference type="ARBA" id="ARBA00023180"/>
    </source>
</evidence>
<proteinExistence type="predicted"/>
<feature type="domain" description="Cadherin" evidence="20">
    <location>
        <begin position="174"/>
        <end position="283"/>
    </location>
</feature>
<dbReference type="SMART" id="SM00282">
    <property type="entry name" value="LamG"/>
    <property type="match status" value="1"/>
</dbReference>
<dbReference type="GO" id="GO:0035239">
    <property type="term" value="P:tube morphogenesis"/>
    <property type="evidence" value="ECO:0007669"/>
    <property type="project" value="UniProtKB-ARBA"/>
</dbReference>
<keyword evidence="10" id="KW-1015">Disulfide bond</keyword>
<evidence type="ECO:0000256" key="7">
    <source>
        <dbReference type="ARBA" id="ARBA00022889"/>
    </source>
</evidence>
<dbReference type="InterPro" id="IPR000233">
    <property type="entry name" value="Cadherin_Y-type_LIR"/>
</dbReference>
<reference evidence="21 22" key="1">
    <citation type="journal article" date="2024" name="Insects">
        <title>An Improved Chromosome-Level Genome Assembly of the Firefly Pyrocoelia pectoralis.</title>
        <authorList>
            <person name="Fu X."/>
            <person name="Meyer-Rochow V.B."/>
            <person name="Ballantyne L."/>
            <person name="Zhu X."/>
        </authorList>
    </citation>
    <scope>NUCLEOTIDE SEQUENCE [LARGE SCALE GENOMIC DNA]</scope>
    <source>
        <strain evidence="21">XCY_ONT2</strain>
    </source>
</reference>
<evidence type="ECO:0000256" key="13">
    <source>
        <dbReference type="PROSITE-ProRule" id="PRU00122"/>
    </source>
</evidence>
<dbReference type="SMART" id="SM00112">
    <property type="entry name" value="CA"/>
    <property type="match status" value="7"/>
</dbReference>
<dbReference type="SUPFAM" id="SSF49313">
    <property type="entry name" value="Cadherin-like"/>
    <property type="match status" value="8"/>
</dbReference>
<dbReference type="InterPro" id="IPR001791">
    <property type="entry name" value="Laminin_G"/>
</dbReference>
<feature type="transmembrane region" description="Helical" evidence="17">
    <location>
        <begin position="1292"/>
        <end position="1312"/>
    </location>
</feature>
<dbReference type="SUPFAM" id="SSF49899">
    <property type="entry name" value="Concanavalin A-like lectins/glucanases"/>
    <property type="match status" value="1"/>
</dbReference>
<dbReference type="Pfam" id="PF01049">
    <property type="entry name" value="CADH_Y-type_LIR"/>
    <property type="match status" value="1"/>
</dbReference>
<comment type="caution">
    <text evidence="13">Lacks conserved residue(s) required for the propagation of feature annotation.</text>
</comment>
<dbReference type="GO" id="GO:0005509">
    <property type="term" value="F:calcium ion binding"/>
    <property type="evidence" value="ECO:0007669"/>
    <property type="project" value="UniProtKB-UniRule"/>
</dbReference>
<evidence type="ECO:0000256" key="9">
    <source>
        <dbReference type="ARBA" id="ARBA00023136"/>
    </source>
</evidence>
<comment type="function">
    <text evidence="15">Cadherins are calcium-dependent cell adhesion proteins.</text>
</comment>
<feature type="domain" description="Cadherin" evidence="20">
    <location>
        <begin position="64"/>
        <end position="173"/>
    </location>
</feature>
<dbReference type="GO" id="GO:0045296">
    <property type="term" value="F:cadherin binding"/>
    <property type="evidence" value="ECO:0007669"/>
    <property type="project" value="TreeGrafter"/>
</dbReference>
<keyword evidence="6 12" id="KW-0106">Calcium</keyword>
<evidence type="ECO:0000256" key="10">
    <source>
        <dbReference type="ARBA" id="ARBA00023157"/>
    </source>
</evidence>
<dbReference type="GO" id="GO:0098858">
    <property type="term" value="C:actin-based cell projection"/>
    <property type="evidence" value="ECO:0007669"/>
    <property type="project" value="UniProtKB-ARBA"/>
</dbReference>
<dbReference type="GO" id="GO:0016342">
    <property type="term" value="C:catenin complex"/>
    <property type="evidence" value="ECO:0007669"/>
    <property type="project" value="TreeGrafter"/>
</dbReference>
<dbReference type="Gene3D" id="2.60.40.60">
    <property type="entry name" value="Cadherins"/>
    <property type="match status" value="8"/>
</dbReference>
<feature type="signal peptide" evidence="18">
    <location>
        <begin position="1"/>
        <end position="21"/>
    </location>
</feature>
<evidence type="ECO:0000256" key="14">
    <source>
        <dbReference type="RuleBase" id="RU003318"/>
    </source>
</evidence>
<dbReference type="CDD" id="cd00110">
    <property type="entry name" value="LamG"/>
    <property type="match status" value="1"/>
</dbReference>
<keyword evidence="3 14" id="KW-0812">Transmembrane</keyword>
<feature type="domain" description="Cadherin" evidence="20">
    <location>
        <begin position="393"/>
        <end position="504"/>
    </location>
</feature>
<evidence type="ECO:0000256" key="2">
    <source>
        <dbReference type="ARBA" id="ARBA00022536"/>
    </source>
</evidence>
<evidence type="ECO:0000256" key="6">
    <source>
        <dbReference type="ARBA" id="ARBA00022837"/>
    </source>
</evidence>
<dbReference type="PANTHER" id="PTHR24027">
    <property type="entry name" value="CADHERIN-23"/>
    <property type="match status" value="1"/>
</dbReference>
<dbReference type="InterPro" id="IPR002126">
    <property type="entry name" value="Cadherin-like_dom"/>
</dbReference>
<gene>
    <name evidence="21" type="ORF">RI129_012152</name>
</gene>
<comment type="subcellular location">
    <subcellularLocation>
        <location evidence="1 14">Cell membrane</location>
        <topology evidence="1 14">Single-pass type I membrane protein</topology>
    </subcellularLocation>
</comment>
<dbReference type="FunFam" id="4.10.900.10:FF:000012">
    <property type="entry name" value="Putative DE-cadherin"/>
    <property type="match status" value="1"/>
</dbReference>
<dbReference type="Gene3D" id="2.60.120.200">
    <property type="match status" value="1"/>
</dbReference>
<dbReference type="InterPro" id="IPR013320">
    <property type="entry name" value="ConA-like_dom_sf"/>
</dbReference>
<feature type="chain" id="PRO_5043033707" description="DE-cadherin" evidence="18">
    <location>
        <begin position="22"/>
        <end position="1461"/>
    </location>
</feature>
<dbReference type="GO" id="GO:0007297">
    <property type="term" value="P:follicle cell of egg chamber migration"/>
    <property type="evidence" value="ECO:0007669"/>
    <property type="project" value="UniProtKB-ARBA"/>
</dbReference>
<evidence type="ECO:0000256" key="16">
    <source>
        <dbReference type="SAM" id="MobiDB-lite"/>
    </source>
</evidence>
<evidence type="ECO:0000256" key="3">
    <source>
        <dbReference type="ARBA" id="ARBA00022692"/>
    </source>
</evidence>
<dbReference type="GO" id="GO:0008013">
    <property type="term" value="F:beta-catenin binding"/>
    <property type="evidence" value="ECO:0007669"/>
    <property type="project" value="TreeGrafter"/>
</dbReference>
<dbReference type="PRINTS" id="PR00205">
    <property type="entry name" value="CADHERIN"/>
</dbReference>
<keyword evidence="4 18" id="KW-0732">Signal</keyword>
<feature type="domain" description="Cadherin" evidence="20">
    <location>
        <begin position="514"/>
        <end position="605"/>
    </location>
</feature>
<dbReference type="FunFam" id="2.60.40.60:FF:000280">
    <property type="entry name" value="AGAP007203-PA-like protein"/>
    <property type="match status" value="1"/>
</dbReference>
<evidence type="ECO:0000256" key="12">
    <source>
        <dbReference type="PROSITE-ProRule" id="PRU00043"/>
    </source>
</evidence>
<dbReference type="GO" id="GO:0070161">
    <property type="term" value="C:anchoring junction"/>
    <property type="evidence" value="ECO:0007669"/>
    <property type="project" value="UniProtKB-ARBA"/>
</dbReference>
<keyword evidence="7 14" id="KW-0130">Cell adhesion</keyword>
<evidence type="ECO:0000256" key="4">
    <source>
        <dbReference type="ARBA" id="ARBA00022729"/>
    </source>
</evidence>
<dbReference type="EMBL" id="JAVRBK010000009">
    <property type="protein sequence ID" value="KAK5639660.1"/>
    <property type="molecule type" value="Genomic_DNA"/>
</dbReference>
<keyword evidence="11" id="KW-0325">Glycoprotein</keyword>
<dbReference type="InterPro" id="IPR027397">
    <property type="entry name" value="Catenin-bd_sf"/>
</dbReference>
<keyword evidence="9 17" id="KW-0472">Membrane</keyword>
<evidence type="ECO:0000256" key="5">
    <source>
        <dbReference type="ARBA" id="ARBA00022737"/>
    </source>
</evidence>
<dbReference type="PANTHER" id="PTHR24027:SF422">
    <property type="entry name" value="CADHERIN DOMAIN-CONTAINING PROTEIN"/>
    <property type="match status" value="1"/>
</dbReference>
<feature type="domain" description="Cadherin" evidence="20">
    <location>
        <begin position="725"/>
        <end position="827"/>
    </location>
</feature>
<dbReference type="FunFam" id="2.60.40.60:FF:000021">
    <property type="entry name" value="FAT atypical cadherin 1"/>
    <property type="match status" value="1"/>
</dbReference>
<dbReference type="Proteomes" id="UP001329430">
    <property type="component" value="Chromosome 9"/>
</dbReference>
<evidence type="ECO:0000313" key="21">
    <source>
        <dbReference type="EMBL" id="KAK5639660.1"/>
    </source>
</evidence>
<dbReference type="Pfam" id="PF02210">
    <property type="entry name" value="Laminin_G_2"/>
    <property type="match status" value="1"/>
</dbReference>
<dbReference type="InterPro" id="IPR056370">
    <property type="entry name" value="Shg-like_Ig-like"/>
</dbReference>
<dbReference type="FunFam" id="2.60.40.60:FF:000058">
    <property type="entry name" value="FAT atypical cadherin 3"/>
    <property type="match status" value="1"/>
</dbReference>